<dbReference type="PROSITE" id="PS50181">
    <property type="entry name" value="FBOX"/>
    <property type="match status" value="1"/>
</dbReference>
<feature type="compositionally biased region" description="Basic residues" evidence="1">
    <location>
        <begin position="443"/>
        <end position="453"/>
    </location>
</feature>
<proteinExistence type="predicted"/>
<dbReference type="PANTHER" id="PTHR31672:SF13">
    <property type="entry name" value="F-BOX PROTEIN CPR30-LIKE"/>
    <property type="match status" value="1"/>
</dbReference>
<protein>
    <submittedName>
        <fullName evidence="3">F-box associated interaction domain</fullName>
    </submittedName>
</protein>
<feature type="domain" description="F-box" evidence="2">
    <location>
        <begin position="1"/>
        <end position="44"/>
    </location>
</feature>
<accession>A0A8T2C360</accession>
<evidence type="ECO:0000256" key="1">
    <source>
        <dbReference type="SAM" id="MobiDB-lite"/>
    </source>
</evidence>
<evidence type="ECO:0000313" key="4">
    <source>
        <dbReference type="Proteomes" id="UP000694240"/>
    </source>
</evidence>
<comment type="caution">
    <text evidence="3">The sequence shown here is derived from an EMBL/GenBank/DDBJ whole genome shotgun (WGS) entry which is preliminary data.</text>
</comment>
<feature type="region of interest" description="Disordered" evidence="1">
    <location>
        <begin position="412"/>
        <end position="431"/>
    </location>
</feature>
<organism evidence="3 4">
    <name type="scientific">Arabidopsis thaliana x Arabidopsis arenosa</name>
    <dbReference type="NCBI Taxonomy" id="1240361"/>
    <lineage>
        <taxon>Eukaryota</taxon>
        <taxon>Viridiplantae</taxon>
        <taxon>Streptophyta</taxon>
        <taxon>Embryophyta</taxon>
        <taxon>Tracheophyta</taxon>
        <taxon>Spermatophyta</taxon>
        <taxon>Magnoliopsida</taxon>
        <taxon>eudicotyledons</taxon>
        <taxon>Gunneridae</taxon>
        <taxon>Pentapetalae</taxon>
        <taxon>rosids</taxon>
        <taxon>malvids</taxon>
        <taxon>Brassicales</taxon>
        <taxon>Brassicaceae</taxon>
        <taxon>Camelineae</taxon>
        <taxon>Arabidopsis</taxon>
    </lineage>
</organism>
<feature type="compositionally biased region" description="Basic and acidic residues" evidence="1">
    <location>
        <begin position="417"/>
        <end position="429"/>
    </location>
</feature>
<name>A0A8T2C360_9BRAS</name>
<dbReference type="InterPro" id="IPR017451">
    <property type="entry name" value="F-box-assoc_interact_dom"/>
</dbReference>
<dbReference type="AlphaFoldDB" id="A0A8T2C360"/>
<feature type="region of interest" description="Disordered" evidence="1">
    <location>
        <begin position="439"/>
        <end position="482"/>
    </location>
</feature>
<dbReference type="InterPro" id="IPR001810">
    <property type="entry name" value="F-box_dom"/>
</dbReference>
<evidence type="ECO:0000259" key="2">
    <source>
        <dbReference type="PROSITE" id="PS50181"/>
    </source>
</evidence>
<feature type="region of interest" description="Disordered" evidence="1">
    <location>
        <begin position="495"/>
        <end position="515"/>
    </location>
</feature>
<dbReference type="PANTHER" id="PTHR31672">
    <property type="entry name" value="BNACNNG10540D PROTEIN"/>
    <property type="match status" value="1"/>
</dbReference>
<dbReference type="NCBIfam" id="TIGR01640">
    <property type="entry name" value="F_box_assoc_1"/>
    <property type="match status" value="2"/>
</dbReference>
<keyword evidence="4" id="KW-1185">Reference proteome</keyword>
<dbReference type="InterPro" id="IPR050796">
    <property type="entry name" value="SCF_F-box_component"/>
</dbReference>
<gene>
    <name evidence="3" type="ORF">ISN45_Aa01g013140</name>
</gene>
<dbReference type="EMBL" id="JAEFBK010000006">
    <property type="protein sequence ID" value="KAG7592422.1"/>
    <property type="molecule type" value="Genomic_DNA"/>
</dbReference>
<sequence>MESLPLPLLEKILFKLDPKSLAMMKCTRRSINSHISEDLYFKSNYLSLVGSGLLHISNYGSKSLFCNPFGDSMSFRYQDSLDIKTRVLCSCSGLLLLFMDCLCVANPLTKRYRFLDHSKSMFLGRVNKRGQLSFNLPCHKMNRIGFAVDQIDPTTQGFKVVCMKDTKASNPDQTMYQFEITTGDSCWRLSETTITCSASVHMADKKPVYFDGSLHWLRKDGSILAFNPETEQARLIPIKFPLKLSAVNKFLFSATEKELALISATEEMINVYSLENILIDPKWVLVKQIQNGVLDKKTMRCWNVAAYNGKCLVLWQMNKVDCDGDVYGYDLRANKWEVIGWIPEWCDGYQVFYLFKPSFSSAIELNKKVDVETMNTVHGDDGKHISTLRKIMSLIDEISPYAKRLFKKKGKRHGKRLMTEEETKLKMTVDEPSSSKFLDVKRFNKKRRPRLGSRRSEAKGSAPQTGEARRSPLGSRSGTPGLKARLNSLCASDRKSCASNGQGSEAPAPRLKAQTEHPSALPRLALFKTQGRSCVANPLTNKFRFLDDSIWGKETWTRSGFAVDQIDRTTQRFKIVCITEQLEVSNPDETTYQFEINTGESWSLSKTTITCRSSNLKKGKNSKPVYLNGDLHWLRKDRSIVAFNPETEKARLIHSKFNRKPGKLLLCAGDNRLTLISATKKVISVFALENDGKWILVRRIKNKVVHQSIPLLYWNVHAYDGKCLAVRTMKNRRDGSVIHSYDVRANKWGVFRSLPRWCSPNRHFFLFKPSWSSVIGLLDQEEIKTKTDPLAVPESESISSVMAIMGLINRNLSFI</sequence>
<evidence type="ECO:0000313" key="3">
    <source>
        <dbReference type="EMBL" id="KAG7592422.1"/>
    </source>
</evidence>
<reference evidence="3 4" key="1">
    <citation type="submission" date="2020-12" db="EMBL/GenBank/DDBJ databases">
        <title>Concerted genomic and epigenomic changes stabilize Arabidopsis allopolyploids.</title>
        <authorList>
            <person name="Chen Z."/>
        </authorList>
    </citation>
    <scope>NUCLEOTIDE SEQUENCE [LARGE SCALE GENOMIC DNA]</scope>
    <source>
        <strain evidence="3">Allo738</strain>
        <tissue evidence="3">Leaf</tissue>
    </source>
</reference>
<dbReference type="Proteomes" id="UP000694240">
    <property type="component" value="Chromosome 6"/>
</dbReference>